<sequence>MKIATSDIQMNSNYLATQKLETQERTRAWVGNKRPDFEGMEARLRGSVDGNSRVTNVDPAPNQRRQLPIDMVQLSEAALRAQNEEAQASQAVDKVQDDIDNDPRMMVIKYLIEQLTGRKIENLRTADLESNDTSANIDMPTTAPTTAPANSGGAAQNARTNAGWGVEIDVHHSYTETEQIKFQSSGTITTADNRKIEFNLNFELSRSYHEESHTQIRQGDGKKVDPLTLNFSGNSAQLTSQKFSFDLNADGKKENISFVQGAGFLAFDKNGDGKINDGSELFGPGTGNGFAELAAYDSDGNHWIDENDAIFDKLQVWTKDGAGKDQLQKLKQANVGALFLGNVETPFELKSGNNQSDGKIRSSGLWLTEDGQAKSLQQVDLTV</sequence>
<dbReference type="PANTHER" id="PTHR39431">
    <property type="entry name" value="FRPA/C-RELATED PROTEIN"/>
    <property type="match status" value="1"/>
</dbReference>
<name>A0ABR6X5X9_9BURK</name>
<organism evidence="2 3">
    <name type="scientific">Undibacterium seohonense</name>
    <dbReference type="NCBI Taxonomy" id="1344950"/>
    <lineage>
        <taxon>Bacteria</taxon>
        <taxon>Pseudomonadati</taxon>
        <taxon>Pseudomonadota</taxon>
        <taxon>Betaproteobacteria</taxon>
        <taxon>Burkholderiales</taxon>
        <taxon>Oxalobacteraceae</taxon>
        <taxon>Undibacterium</taxon>
    </lineage>
</organism>
<reference evidence="2 3" key="1">
    <citation type="submission" date="2020-08" db="EMBL/GenBank/DDBJ databases">
        <title>Novel species isolated from subtropical streams in China.</title>
        <authorList>
            <person name="Lu H."/>
        </authorList>
    </citation>
    <scope>NUCLEOTIDE SEQUENCE [LARGE SCALE GENOMIC DNA]</scope>
    <source>
        <strain evidence="2 3">KACC 16656</strain>
    </source>
</reference>
<dbReference type="RefSeq" id="WP_186923082.1">
    <property type="nucleotide sequence ID" value="NZ_JACOFW010000012.1"/>
</dbReference>
<accession>A0ABR6X5X9</accession>
<evidence type="ECO:0000256" key="1">
    <source>
        <dbReference type="SAM" id="MobiDB-lite"/>
    </source>
</evidence>
<protein>
    <submittedName>
        <fullName evidence="2">VCBS repeat-containing protein</fullName>
    </submittedName>
</protein>
<dbReference type="PANTHER" id="PTHR39431:SF1">
    <property type="entry name" value="FRPA_C-RELATED PROTEIN"/>
    <property type="match status" value="1"/>
</dbReference>
<gene>
    <name evidence="2" type="ORF">H8K52_11650</name>
</gene>
<dbReference type="EMBL" id="JACOFW010000012">
    <property type="protein sequence ID" value="MBC3808000.1"/>
    <property type="molecule type" value="Genomic_DNA"/>
</dbReference>
<keyword evidence="3" id="KW-1185">Reference proteome</keyword>
<comment type="caution">
    <text evidence="2">The sequence shown here is derived from an EMBL/GenBank/DDBJ whole genome shotgun (WGS) entry which is preliminary data.</text>
</comment>
<evidence type="ECO:0000313" key="3">
    <source>
        <dbReference type="Proteomes" id="UP000648257"/>
    </source>
</evidence>
<dbReference type="Proteomes" id="UP000648257">
    <property type="component" value="Unassembled WGS sequence"/>
</dbReference>
<feature type="compositionally biased region" description="Low complexity" evidence="1">
    <location>
        <begin position="140"/>
        <end position="149"/>
    </location>
</feature>
<evidence type="ECO:0000313" key="2">
    <source>
        <dbReference type="EMBL" id="MBC3808000.1"/>
    </source>
</evidence>
<feature type="region of interest" description="Disordered" evidence="1">
    <location>
        <begin position="132"/>
        <end position="158"/>
    </location>
</feature>
<proteinExistence type="predicted"/>